<dbReference type="AlphaFoldDB" id="A0A099G563"/>
<dbReference type="Proteomes" id="UP000029858">
    <property type="component" value="Unassembled WGS sequence"/>
</dbReference>
<organism evidence="7 8">
    <name type="scientific">Paracoccus sanguinis</name>
    <dbReference type="NCBI Taxonomy" id="1545044"/>
    <lineage>
        <taxon>Bacteria</taxon>
        <taxon>Pseudomonadati</taxon>
        <taxon>Pseudomonadota</taxon>
        <taxon>Alphaproteobacteria</taxon>
        <taxon>Rhodobacterales</taxon>
        <taxon>Paracoccaceae</taxon>
        <taxon>Paracoccus</taxon>
    </lineage>
</organism>
<reference evidence="7 8" key="1">
    <citation type="submission" date="2014-09" db="EMBL/GenBank/DDBJ databases">
        <authorList>
            <person name="McGinnis J.M."/>
            <person name="Wolfgang W.J."/>
        </authorList>
    </citation>
    <scope>NUCLEOTIDE SEQUENCE [LARGE SCALE GENOMIC DNA]</scope>
    <source>
        <strain evidence="7 8">5503</strain>
    </source>
</reference>
<feature type="transmembrane region" description="Helical" evidence="5">
    <location>
        <begin position="74"/>
        <end position="91"/>
    </location>
</feature>
<dbReference type="RefSeq" id="WP_036712702.1">
    <property type="nucleotide sequence ID" value="NZ_CP051542.1"/>
</dbReference>
<name>A0A099G563_9RHOB</name>
<dbReference type="PANTHER" id="PTHR21016">
    <property type="entry name" value="BETA-AMYLOID BINDING PROTEIN-RELATED"/>
    <property type="match status" value="1"/>
</dbReference>
<proteinExistence type="predicted"/>
<protein>
    <submittedName>
        <fullName evidence="7">Membrane protein</fullName>
    </submittedName>
</protein>
<feature type="transmembrane region" description="Helical" evidence="5">
    <location>
        <begin position="49"/>
        <end position="68"/>
    </location>
</feature>
<feature type="transmembrane region" description="Helical" evidence="5">
    <location>
        <begin position="23"/>
        <end position="42"/>
    </location>
</feature>
<evidence type="ECO:0000256" key="1">
    <source>
        <dbReference type="ARBA" id="ARBA00004141"/>
    </source>
</evidence>
<evidence type="ECO:0000256" key="5">
    <source>
        <dbReference type="SAM" id="Phobius"/>
    </source>
</evidence>
<keyword evidence="2 5" id="KW-0812">Transmembrane</keyword>
<accession>A0A099G563</accession>
<gene>
    <name evidence="7" type="ORF">IX56_17375</name>
</gene>
<dbReference type="InterPro" id="IPR050932">
    <property type="entry name" value="TM2D1-3-like"/>
</dbReference>
<dbReference type="PANTHER" id="PTHR21016:SF25">
    <property type="entry name" value="TM2 DOMAIN-CONTAINING PROTEIN DDB_G0277895-RELATED"/>
    <property type="match status" value="1"/>
</dbReference>
<keyword evidence="4 5" id="KW-0472">Membrane</keyword>
<dbReference type="InterPro" id="IPR007829">
    <property type="entry name" value="TM2"/>
</dbReference>
<evidence type="ECO:0000256" key="4">
    <source>
        <dbReference type="ARBA" id="ARBA00023136"/>
    </source>
</evidence>
<dbReference type="EMBL" id="JRKQ01000176">
    <property type="protein sequence ID" value="KGJ17503.1"/>
    <property type="molecule type" value="Genomic_DNA"/>
</dbReference>
<feature type="domain" description="TM2" evidence="6">
    <location>
        <begin position="20"/>
        <end position="82"/>
    </location>
</feature>
<dbReference type="GO" id="GO:0016020">
    <property type="term" value="C:membrane"/>
    <property type="evidence" value="ECO:0007669"/>
    <property type="project" value="UniProtKB-SubCell"/>
</dbReference>
<comment type="caution">
    <text evidence="7">The sequence shown here is derived from an EMBL/GenBank/DDBJ whole genome shotgun (WGS) entry which is preliminary data.</text>
</comment>
<reference evidence="7 8" key="2">
    <citation type="submission" date="2014-10" db="EMBL/GenBank/DDBJ databases">
        <title>Paracoccus sanguinis sp. nov., isolated from clinical specimens of New York State patients.</title>
        <authorList>
            <person name="Mingle L.A."/>
            <person name="Cole J.A."/>
            <person name="Lapierre P."/>
            <person name="Musser K.A."/>
        </authorList>
    </citation>
    <scope>NUCLEOTIDE SEQUENCE [LARGE SCALE GENOMIC DNA]</scope>
    <source>
        <strain evidence="7 8">5503</strain>
    </source>
</reference>
<evidence type="ECO:0000259" key="6">
    <source>
        <dbReference type="Pfam" id="PF05154"/>
    </source>
</evidence>
<keyword evidence="3 5" id="KW-1133">Transmembrane helix</keyword>
<evidence type="ECO:0000313" key="7">
    <source>
        <dbReference type="EMBL" id="KGJ17503.1"/>
    </source>
</evidence>
<evidence type="ECO:0000256" key="3">
    <source>
        <dbReference type="ARBA" id="ARBA00022989"/>
    </source>
</evidence>
<dbReference type="Pfam" id="PF05154">
    <property type="entry name" value="TM2"/>
    <property type="match status" value="1"/>
</dbReference>
<sequence length="120" mass="13078">MPLDTTQQMLIEQRVANDAKSPLIAYLLLLFVGGFGAHRFYLGHTGSAVLMLVLWLVGWVTLPIMVGIVPLGVVGVWVFIDLFLVPGMVARDKDRVRRLMRGELELAAGNPPAVALSQPA</sequence>
<evidence type="ECO:0000313" key="8">
    <source>
        <dbReference type="Proteomes" id="UP000029858"/>
    </source>
</evidence>
<evidence type="ECO:0000256" key="2">
    <source>
        <dbReference type="ARBA" id="ARBA00022692"/>
    </source>
</evidence>
<comment type="subcellular location">
    <subcellularLocation>
        <location evidence="1">Membrane</location>
        <topology evidence="1">Multi-pass membrane protein</topology>
    </subcellularLocation>
</comment>